<gene>
    <name evidence="1" type="ORF">ACFSUL_07935</name>
</gene>
<organism evidence="1 2">
    <name type="scientific">Bacillus seohaeanensis</name>
    <dbReference type="NCBI Taxonomy" id="284580"/>
    <lineage>
        <taxon>Bacteria</taxon>
        <taxon>Bacillati</taxon>
        <taxon>Bacillota</taxon>
        <taxon>Bacilli</taxon>
        <taxon>Bacillales</taxon>
        <taxon>Bacillaceae</taxon>
        <taxon>Bacillus</taxon>
    </lineage>
</organism>
<dbReference type="RefSeq" id="WP_377934307.1">
    <property type="nucleotide sequence ID" value="NZ_JBHUMF010000016.1"/>
</dbReference>
<protein>
    <submittedName>
        <fullName evidence="1">Uncharacterized protein</fullName>
    </submittedName>
</protein>
<evidence type="ECO:0000313" key="2">
    <source>
        <dbReference type="Proteomes" id="UP001597506"/>
    </source>
</evidence>
<comment type="caution">
    <text evidence="1">The sequence shown here is derived from an EMBL/GenBank/DDBJ whole genome shotgun (WGS) entry which is preliminary data.</text>
</comment>
<evidence type="ECO:0000313" key="1">
    <source>
        <dbReference type="EMBL" id="MFD2680687.1"/>
    </source>
</evidence>
<dbReference type="Proteomes" id="UP001597506">
    <property type="component" value="Unassembled WGS sequence"/>
</dbReference>
<proteinExistence type="predicted"/>
<keyword evidence="2" id="KW-1185">Reference proteome</keyword>
<reference evidence="2" key="1">
    <citation type="journal article" date="2019" name="Int. J. Syst. Evol. Microbiol.">
        <title>The Global Catalogue of Microorganisms (GCM) 10K type strain sequencing project: providing services to taxonomists for standard genome sequencing and annotation.</title>
        <authorList>
            <consortium name="The Broad Institute Genomics Platform"/>
            <consortium name="The Broad Institute Genome Sequencing Center for Infectious Disease"/>
            <person name="Wu L."/>
            <person name="Ma J."/>
        </authorList>
    </citation>
    <scope>NUCLEOTIDE SEQUENCE [LARGE SCALE GENOMIC DNA]</scope>
    <source>
        <strain evidence="2">KCTC 3913</strain>
    </source>
</reference>
<accession>A0ABW5RQG2</accession>
<sequence length="87" mass="9129">MCLEDFNYCGPKTPSTGNNGNAEVDDQVNVTLVGVQNAIPVNILSNNAIAASLLTILNINNKLDVSVENTENNAKNAVKDKNAVDAG</sequence>
<dbReference type="EMBL" id="JBHUMF010000016">
    <property type="protein sequence ID" value="MFD2680687.1"/>
    <property type="molecule type" value="Genomic_DNA"/>
</dbReference>
<name>A0ABW5RQG2_9BACI</name>